<dbReference type="PANTHER" id="PTHR30035">
    <property type="entry name" value="LIPOPROTEIN VACJ-RELATED"/>
    <property type="match status" value="1"/>
</dbReference>
<evidence type="ECO:0000256" key="1">
    <source>
        <dbReference type="ARBA" id="ARBA00010634"/>
    </source>
</evidence>
<feature type="compositionally biased region" description="Low complexity" evidence="3">
    <location>
        <begin position="247"/>
        <end position="257"/>
    </location>
</feature>
<accession>A0ABS8CCN5</accession>
<dbReference type="Proteomes" id="UP000776983">
    <property type="component" value="Unassembled WGS sequence"/>
</dbReference>
<reference evidence="4 5" key="1">
    <citation type="submission" date="2020-07" db="EMBL/GenBank/DDBJ databases">
        <title>Pusillimonas sp. nov., isolated from poultry manure in Taiwan.</title>
        <authorList>
            <person name="Lin S.-Y."/>
            <person name="Tang Y.-S."/>
            <person name="Young C.-C."/>
        </authorList>
    </citation>
    <scope>NUCLEOTIDE SEQUENCE [LARGE SCALE GENOMIC DNA]</scope>
    <source>
        <strain evidence="4 5">CC-YST705</strain>
    </source>
</reference>
<sequence length="257" mass="27414">MALLPLAAALATGCASVPAPSPDDPWESYNRSMFQFNEAMDKALLKPIARGYEAVTPQPARTCISNIFNNVGDVFSSLHSFLQGRGHDGINSMGRVLLNSTLGLGGCLDLASRKGVKRIPNDMGVTLGVWGFGSGPYVVLPFVGSSSLRDGVGWGISLAGELSTSGALVHLDNVPVRNSIIALYAIDLRANLLYADDMVDRIALDRYSFIRDAYLQRREAMVNGQFTSSSPGDVLPDYGDDEDDFPEAPASSAPSNP</sequence>
<proteinExistence type="inferred from homology"/>
<name>A0ABS8CCN5_9BURK</name>
<evidence type="ECO:0000313" key="5">
    <source>
        <dbReference type="Proteomes" id="UP000776983"/>
    </source>
</evidence>
<comment type="caution">
    <text evidence="4">The sequence shown here is derived from an EMBL/GenBank/DDBJ whole genome shotgun (WGS) entry which is preliminary data.</text>
</comment>
<feature type="region of interest" description="Disordered" evidence="3">
    <location>
        <begin position="226"/>
        <end position="257"/>
    </location>
</feature>
<keyword evidence="4" id="KW-0449">Lipoprotein</keyword>
<dbReference type="EMBL" id="JACDXW010000003">
    <property type="protein sequence ID" value="MCB5363617.1"/>
    <property type="molecule type" value="Genomic_DNA"/>
</dbReference>
<keyword evidence="2" id="KW-0732">Signal</keyword>
<evidence type="ECO:0000313" key="4">
    <source>
        <dbReference type="EMBL" id="MCB5363617.1"/>
    </source>
</evidence>
<dbReference type="InterPro" id="IPR007428">
    <property type="entry name" value="MlaA"/>
</dbReference>
<dbReference type="PRINTS" id="PR01805">
    <property type="entry name" value="VACJLIPOPROT"/>
</dbReference>
<gene>
    <name evidence="4" type="ORF">H0484_07635</name>
</gene>
<dbReference type="PANTHER" id="PTHR30035:SF3">
    <property type="entry name" value="INTERMEMBRANE PHOSPHOLIPID TRANSPORT SYSTEM LIPOPROTEIN MLAA"/>
    <property type="match status" value="1"/>
</dbReference>
<evidence type="ECO:0000256" key="3">
    <source>
        <dbReference type="SAM" id="MobiDB-lite"/>
    </source>
</evidence>
<organism evidence="4 5">
    <name type="scientific">Mesopusillimonas faecipullorum</name>
    <dbReference type="NCBI Taxonomy" id="2755040"/>
    <lineage>
        <taxon>Bacteria</taxon>
        <taxon>Pseudomonadati</taxon>
        <taxon>Pseudomonadota</taxon>
        <taxon>Betaproteobacteria</taxon>
        <taxon>Burkholderiales</taxon>
        <taxon>Alcaligenaceae</taxon>
        <taxon>Mesopusillimonas</taxon>
    </lineage>
</organism>
<comment type="similarity">
    <text evidence="1">Belongs to the MlaA family.</text>
</comment>
<protein>
    <submittedName>
        <fullName evidence="4">VacJ family lipoprotein</fullName>
    </submittedName>
</protein>
<dbReference type="Pfam" id="PF04333">
    <property type="entry name" value="MlaA"/>
    <property type="match status" value="1"/>
</dbReference>
<evidence type="ECO:0000256" key="2">
    <source>
        <dbReference type="ARBA" id="ARBA00022729"/>
    </source>
</evidence>
<keyword evidence="5" id="KW-1185">Reference proteome</keyword>